<reference evidence="2" key="2">
    <citation type="submission" date="2019-06" db="EMBL/GenBank/DDBJ databases">
        <title>Genomics analysis of Aphanomyces spp. identifies a new class of oomycete effector associated with host adaptation.</title>
        <authorList>
            <person name="Gaulin E."/>
        </authorList>
    </citation>
    <scope>NUCLEOTIDE SEQUENCE</scope>
    <source>
        <strain evidence="2">CBS 578.67</strain>
    </source>
</reference>
<keyword evidence="4" id="KW-1185">Reference proteome</keyword>
<dbReference type="Pfam" id="PF00069">
    <property type="entry name" value="Pkinase"/>
    <property type="match status" value="1"/>
</dbReference>
<dbReference type="PANTHER" id="PTHR24347">
    <property type="entry name" value="SERINE/THREONINE-PROTEIN KINASE"/>
    <property type="match status" value="1"/>
</dbReference>
<dbReference type="InterPro" id="IPR011009">
    <property type="entry name" value="Kinase-like_dom_sf"/>
</dbReference>
<dbReference type="EMBL" id="CAADRA010000096">
    <property type="protein sequence ID" value="VFT78521.1"/>
    <property type="molecule type" value="Genomic_DNA"/>
</dbReference>
<evidence type="ECO:0000313" key="3">
    <source>
        <dbReference type="EMBL" id="VFT78521.1"/>
    </source>
</evidence>
<sequence>MECGSTNCAERLPRLQANKFLRFSFLKKVLDAIRVVHELGYIHGDIKLENVVYFGDETCYKLIDFDNSARLGDLWTKHCTEEYCPPEMAKFMLGHTDNLITSPSFDVWCAAVLVLKLFVYQGHLREFMTIDNEDILKKIAKPGFSFQASIAAADLSERKKEWLAKCLDVDPTTRGTLDDLARLAPSLKTTTKESELPDLYKIVLDLREAQIERERRTSL</sequence>
<dbReference type="GO" id="GO:0005524">
    <property type="term" value="F:ATP binding"/>
    <property type="evidence" value="ECO:0007669"/>
    <property type="project" value="InterPro"/>
</dbReference>
<dbReference type="AlphaFoldDB" id="A0A485K4T7"/>
<dbReference type="OrthoDB" id="66170at2759"/>
<accession>A0A485K4T7</accession>
<dbReference type="InterPro" id="IPR008271">
    <property type="entry name" value="Ser/Thr_kinase_AS"/>
</dbReference>
<evidence type="ECO:0000313" key="2">
    <source>
        <dbReference type="EMBL" id="KAF0719072.1"/>
    </source>
</evidence>
<proteinExistence type="predicted"/>
<dbReference type="PROSITE" id="PS00108">
    <property type="entry name" value="PROTEIN_KINASE_ST"/>
    <property type="match status" value="1"/>
</dbReference>
<gene>
    <name evidence="3" type="primary">Aste57867_1302</name>
    <name evidence="2" type="ORF">As57867_001301</name>
    <name evidence="3" type="ORF">ASTE57867_1302</name>
</gene>
<dbReference type="Gene3D" id="1.10.510.10">
    <property type="entry name" value="Transferase(Phosphotransferase) domain 1"/>
    <property type="match status" value="1"/>
</dbReference>
<dbReference type="Proteomes" id="UP000332933">
    <property type="component" value="Unassembled WGS sequence"/>
</dbReference>
<protein>
    <submittedName>
        <fullName evidence="3">Aste57867_1302 protein</fullName>
    </submittedName>
</protein>
<evidence type="ECO:0000313" key="4">
    <source>
        <dbReference type="Proteomes" id="UP000332933"/>
    </source>
</evidence>
<dbReference type="PROSITE" id="PS50011">
    <property type="entry name" value="PROTEIN_KINASE_DOM"/>
    <property type="match status" value="1"/>
</dbReference>
<evidence type="ECO:0000259" key="1">
    <source>
        <dbReference type="PROSITE" id="PS50011"/>
    </source>
</evidence>
<organism evidence="3 4">
    <name type="scientific">Aphanomyces stellatus</name>
    <dbReference type="NCBI Taxonomy" id="120398"/>
    <lineage>
        <taxon>Eukaryota</taxon>
        <taxon>Sar</taxon>
        <taxon>Stramenopiles</taxon>
        <taxon>Oomycota</taxon>
        <taxon>Saprolegniomycetes</taxon>
        <taxon>Saprolegniales</taxon>
        <taxon>Verrucalvaceae</taxon>
        <taxon>Aphanomyces</taxon>
    </lineage>
</organism>
<feature type="domain" description="Protein kinase" evidence="1">
    <location>
        <begin position="1"/>
        <end position="187"/>
    </location>
</feature>
<dbReference type="SMART" id="SM00220">
    <property type="entry name" value="S_TKc"/>
    <property type="match status" value="1"/>
</dbReference>
<reference evidence="3 4" key="1">
    <citation type="submission" date="2019-03" db="EMBL/GenBank/DDBJ databases">
        <authorList>
            <person name="Gaulin E."/>
            <person name="Dumas B."/>
        </authorList>
    </citation>
    <scope>NUCLEOTIDE SEQUENCE [LARGE SCALE GENOMIC DNA]</scope>
    <source>
        <strain evidence="3">CBS 568.67</strain>
    </source>
</reference>
<dbReference type="SUPFAM" id="SSF56112">
    <property type="entry name" value="Protein kinase-like (PK-like)"/>
    <property type="match status" value="1"/>
</dbReference>
<dbReference type="InterPro" id="IPR000719">
    <property type="entry name" value="Prot_kinase_dom"/>
</dbReference>
<name>A0A485K4T7_9STRA</name>
<dbReference type="GO" id="GO:0004672">
    <property type="term" value="F:protein kinase activity"/>
    <property type="evidence" value="ECO:0007669"/>
    <property type="project" value="InterPro"/>
</dbReference>
<dbReference type="EMBL" id="VJMH01000096">
    <property type="protein sequence ID" value="KAF0719072.1"/>
    <property type="molecule type" value="Genomic_DNA"/>
</dbReference>